<dbReference type="RefSeq" id="WP_378998281.1">
    <property type="nucleotide sequence ID" value="NZ_JBHSMT010000026.1"/>
</dbReference>
<evidence type="ECO:0000259" key="2">
    <source>
        <dbReference type="Pfam" id="PF10728"/>
    </source>
</evidence>
<dbReference type="PANTHER" id="PTHR40459">
    <property type="entry name" value="CONSERVED HYPOTHETICAL ALANINE AND LEUCINE RICH PROTEIN"/>
    <property type="match status" value="1"/>
</dbReference>
<accession>A0ABW0MCL4</accession>
<evidence type="ECO:0000259" key="1">
    <source>
        <dbReference type="Pfam" id="PF10727"/>
    </source>
</evidence>
<dbReference type="SUPFAM" id="SSF48179">
    <property type="entry name" value="6-phosphogluconate dehydrogenase C-terminal domain-like"/>
    <property type="match status" value="1"/>
</dbReference>
<feature type="domain" description="Putative oxidoreductase/dehydrogenase Rossmann-like" evidence="1">
    <location>
        <begin position="32"/>
        <end position="147"/>
    </location>
</feature>
<dbReference type="Proteomes" id="UP001596045">
    <property type="component" value="Unassembled WGS sequence"/>
</dbReference>
<dbReference type="Gene3D" id="1.10.1040.20">
    <property type="entry name" value="ProC-like, C-terminal domain"/>
    <property type="match status" value="1"/>
</dbReference>
<feature type="domain" description="DUF2520" evidence="2">
    <location>
        <begin position="165"/>
        <end position="289"/>
    </location>
</feature>
<dbReference type="PANTHER" id="PTHR40459:SF1">
    <property type="entry name" value="CONSERVED HYPOTHETICAL ALANINE AND LEUCINE RICH PROTEIN"/>
    <property type="match status" value="1"/>
</dbReference>
<comment type="caution">
    <text evidence="3">The sequence shown here is derived from an EMBL/GenBank/DDBJ whole genome shotgun (WGS) entry which is preliminary data.</text>
</comment>
<name>A0ABW0MCL4_9BURK</name>
<dbReference type="Gene3D" id="3.40.50.720">
    <property type="entry name" value="NAD(P)-binding Rossmann-like Domain"/>
    <property type="match status" value="1"/>
</dbReference>
<sequence length="308" mass="31501">MAGTAGSTGTARQLGTGLADDGGAAGNGPKTLSIIGCGKVGKTLGRLWHAQQTFQLLDVLNRSVASAQQACNFIGAGAAAASYDELRNADIYLIAAGDDQIAACCEALAASGKLNSDSIVFHCSGALSSHDLAAAGLQGAALASIHPIRSFADPQQVALHFAGTWCGSEGDAAALAVLTPAFNAIGAQAVNIKRDSKVLYHAAAVFASNYLVTLIDVASQAYVEAGLPPEIALKLIEPLLLESAANAFKLGPAAALTGPIARGDMATVRRQYQAVQQWDPQAAALYRQFELLTLELAARKNGGTSPTA</sequence>
<dbReference type="InterPro" id="IPR019665">
    <property type="entry name" value="OxRdtase/DH_put_Rossmann_dom"/>
</dbReference>
<reference evidence="4" key="1">
    <citation type="journal article" date="2019" name="Int. J. Syst. Evol. Microbiol.">
        <title>The Global Catalogue of Microorganisms (GCM) 10K type strain sequencing project: providing services to taxonomists for standard genome sequencing and annotation.</title>
        <authorList>
            <consortium name="The Broad Institute Genomics Platform"/>
            <consortium name="The Broad Institute Genome Sequencing Center for Infectious Disease"/>
            <person name="Wu L."/>
            <person name="Ma J."/>
        </authorList>
    </citation>
    <scope>NUCLEOTIDE SEQUENCE [LARGE SCALE GENOMIC DNA]</scope>
    <source>
        <strain evidence="4">JCM 17066</strain>
    </source>
</reference>
<dbReference type="InterPro" id="IPR018931">
    <property type="entry name" value="DUF2520"/>
</dbReference>
<protein>
    <submittedName>
        <fullName evidence="3">Rossmann-like and DUF2520 domain-containing protein</fullName>
    </submittedName>
</protein>
<gene>
    <name evidence="3" type="ORF">ACFPM8_14575</name>
</gene>
<dbReference type="Pfam" id="PF10727">
    <property type="entry name" value="Rossmann-like"/>
    <property type="match status" value="1"/>
</dbReference>
<dbReference type="InterPro" id="IPR008927">
    <property type="entry name" value="6-PGluconate_DH-like_C_sf"/>
</dbReference>
<dbReference type="InterPro" id="IPR036291">
    <property type="entry name" value="NAD(P)-bd_dom_sf"/>
</dbReference>
<dbReference type="InterPro" id="IPR037108">
    <property type="entry name" value="TM1727-like_C_sf"/>
</dbReference>
<evidence type="ECO:0000313" key="4">
    <source>
        <dbReference type="Proteomes" id="UP001596045"/>
    </source>
</evidence>
<organism evidence="3 4">
    <name type="scientific">Paraherbaspirillum soli</name>
    <dbReference type="NCBI Taxonomy" id="631222"/>
    <lineage>
        <taxon>Bacteria</taxon>
        <taxon>Pseudomonadati</taxon>
        <taxon>Pseudomonadota</taxon>
        <taxon>Betaproteobacteria</taxon>
        <taxon>Burkholderiales</taxon>
        <taxon>Oxalobacteraceae</taxon>
        <taxon>Paraherbaspirillum</taxon>
    </lineage>
</organism>
<dbReference type="SUPFAM" id="SSF51735">
    <property type="entry name" value="NAD(P)-binding Rossmann-fold domains"/>
    <property type="match status" value="1"/>
</dbReference>
<dbReference type="EMBL" id="JBHSMT010000026">
    <property type="protein sequence ID" value="MFC5475181.1"/>
    <property type="molecule type" value="Genomic_DNA"/>
</dbReference>
<evidence type="ECO:0000313" key="3">
    <source>
        <dbReference type="EMBL" id="MFC5475181.1"/>
    </source>
</evidence>
<proteinExistence type="predicted"/>
<dbReference type="Pfam" id="PF10728">
    <property type="entry name" value="DUF2520"/>
    <property type="match status" value="1"/>
</dbReference>
<keyword evidence="4" id="KW-1185">Reference proteome</keyword>